<gene>
    <name evidence="3" type="ORF">NEZAVI_LOCUS2636</name>
</gene>
<sequence>MSAKGGGMVFSWFLYFLFFATMHDSSCLSMERLEVPALAKLFHPVKIACRYRLGSLRLESVKWYKDEDEFFRFTPSERPKTRMFNISGIEVDMEKSDMHVVSLVNVSISSAGVYRCEVSSDSPAFETVQESKIMDVFYQPDKKPQVFIEKTEIQPNEDIVAQCVTGKSFPVQNIFWFLNGIQINKKCIKKDYVITDDNGLLTKYSCLRVRARGGPGPILVSCVGSQGKTFFPERSHVELTLSKYSEDDPIAQRGSADCITQDFKRCIRLAFLYVVIPFIQ</sequence>
<protein>
    <recommendedName>
        <fullName evidence="2">Ig-like domain-containing protein</fullName>
    </recommendedName>
</protein>
<evidence type="ECO:0000313" key="4">
    <source>
        <dbReference type="Proteomes" id="UP001152798"/>
    </source>
</evidence>
<dbReference type="Gene3D" id="2.60.40.10">
    <property type="entry name" value="Immunoglobulins"/>
    <property type="match status" value="2"/>
</dbReference>
<dbReference type="OrthoDB" id="10015491at2759"/>
<dbReference type="EMBL" id="OV725077">
    <property type="protein sequence ID" value="CAH1391655.1"/>
    <property type="molecule type" value="Genomic_DNA"/>
</dbReference>
<dbReference type="PROSITE" id="PS50835">
    <property type="entry name" value="IG_LIKE"/>
    <property type="match status" value="1"/>
</dbReference>
<keyword evidence="4" id="KW-1185">Reference proteome</keyword>
<dbReference type="InterPro" id="IPR013783">
    <property type="entry name" value="Ig-like_fold"/>
</dbReference>
<dbReference type="PANTHER" id="PTHR21261:SF15">
    <property type="entry name" value="BEATEN PATH IIIA, ISOFORM D-RELATED"/>
    <property type="match status" value="1"/>
</dbReference>
<evidence type="ECO:0000256" key="1">
    <source>
        <dbReference type="SAM" id="SignalP"/>
    </source>
</evidence>
<reference evidence="3" key="1">
    <citation type="submission" date="2022-01" db="EMBL/GenBank/DDBJ databases">
        <authorList>
            <person name="King R."/>
        </authorList>
    </citation>
    <scope>NUCLEOTIDE SEQUENCE</scope>
</reference>
<feature type="domain" description="Ig-like" evidence="2">
    <location>
        <begin position="45"/>
        <end position="126"/>
    </location>
</feature>
<feature type="signal peptide" evidence="1">
    <location>
        <begin position="1"/>
        <end position="27"/>
    </location>
</feature>
<keyword evidence="1" id="KW-0732">Signal</keyword>
<accession>A0A9P0E6C4</accession>
<organism evidence="3 4">
    <name type="scientific">Nezara viridula</name>
    <name type="common">Southern green stink bug</name>
    <name type="synonym">Cimex viridulus</name>
    <dbReference type="NCBI Taxonomy" id="85310"/>
    <lineage>
        <taxon>Eukaryota</taxon>
        <taxon>Metazoa</taxon>
        <taxon>Ecdysozoa</taxon>
        <taxon>Arthropoda</taxon>
        <taxon>Hexapoda</taxon>
        <taxon>Insecta</taxon>
        <taxon>Pterygota</taxon>
        <taxon>Neoptera</taxon>
        <taxon>Paraneoptera</taxon>
        <taxon>Hemiptera</taxon>
        <taxon>Heteroptera</taxon>
        <taxon>Panheteroptera</taxon>
        <taxon>Pentatomomorpha</taxon>
        <taxon>Pentatomoidea</taxon>
        <taxon>Pentatomidae</taxon>
        <taxon>Pentatominae</taxon>
        <taxon>Nezara</taxon>
    </lineage>
</organism>
<proteinExistence type="predicted"/>
<evidence type="ECO:0000313" key="3">
    <source>
        <dbReference type="EMBL" id="CAH1391655.1"/>
    </source>
</evidence>
<dbReference type="InterPro" id="IPR036179">
    <property type="entry name" value="Ig-like_dom_sf"/>
</dbReference>
<name>A0A9P0E6C4_NEZVI</name>
<dbReference type="PANTHER" id="PTHR21261">
    <property type="entry name" value="BEAT PROTEIN"/>
    <property type="match status" value="1"/>
</dbReference>
<dbReference type="SUPFAM" id="SSF48726">
    <property type="entry name" value="Immunoglobulin"/>
    <property type="match status" value="1"/>
</dbReference>
<dbReference type="Proteomes" id="UP001152798">
    <property type="component" value="Chromosome 1"/>
</dbReference>
<dbReference type="InterPro" id="IPR007110">
    <property type="entry name" value="Ig-like_dom"/>
</dbReference>
<evidence type="ECO:0000259" key="2">
    <source>
        <dbReference type="PROSITE" id="PS50835"/>
    </source>
</evidence>
<dbReference type="AlphaFoldDB" id="A0A9P0E6C4"/>
<feature type="chain" id="PRO_5040288952" description="Ig-like domain-containing protein" evidence="1">
    <location>
        <begin position="28"/>
        <end position="280"/>
    </location>
</feature>
<dbReference type="FunFam" id="2.60.40.10:FF:000437">
    <property type="entry name" value="Beat-IIIc, isoform A"/>
    <property type="match status" value="1"/>
</dbReference>